<dbReference type="PANTHER" id="PTHR43280:SF2">
    <property type="entry name" value="HTH-TYPE TRANSCRIPTIONAL REGULATOR EXSA"/>
    <property type="match status" value="1"/>
</dbReference>
<dbReference type="PRINTS" id="PR00032">
    <property type="entry name" value="HTHARAC"/>
</dbReference>
<dbReference type="SUPFAM" id="SSF46689">
    <property type="entry name" value="Homeodomain-like"/>
    <property type="match status" value="1"/>
</dbReference>
<name>A0ABN0YQR0_9BACL</name>
<organism evidence="6 7">
    <name type="scientific">Paenibacillus motobuensis</name>
    <dbReference type="NCBI Taxonomy" id="295324"/>
    <lineage>
        <taxon>Bacteria</taxon>
        <taxon>Bacillati</taxon>
        <taxon>Bacillota</taxon>
        <taxon>Bacilli</taxon>
        <taxon>Bacillales</taxon>
        <taxon>Paenibacillaceae</taxon>
        <taxon>Paenibacillus</taxon>
    </lineage>
</organism>
<keyword evidence="7" id="KW-1185">Reference proteome</keyword>
<feature type="transmembrane region" description="Helical" evidence="4">
    <location>
        <begin position="285"/>
        <end position="306"/>
    </location>
</feature>
<keyword evidence="3" id="KW-0804">Transcription</keyword>
<dbReference type="InterPro" id="IPR020449">
    <property type="entry name" value="Tscrpt_reg_AraC-type_HTH"/>
</dbReference>
<evidence type="ECO:0000313" key="6">
    <source>
        <dbReference type="EMBL" id="GAA0405689.1"/>
    </source>
</evidence>
<feature type="domain" description="HTH araC/xylS-type" evidence="5">
    <location>
        <begin position="662"/>
        <end position="761"/>
    </location>
</feature>
<keyword evidence="4" id="KW-0472">Membrane</keyword>
<keyword evidence="4" id="KW-0812">Transmembrane</keyword>
<evidence type="ECO:0000256" key="4">
    <source>
        <dbReference type="SAM" id="Phobius"/>
    </source>
</evidence>
<dbReference type="PROSITE" id="PS01124">
    <property type="entry name" value="HTH_ARAC_FAMILY_2"/>
    <property type="match status" value="1"/>
</dbReference>
<comment type="caution">
    <text evidence="6">The sequence shown here is derived from an EMBL/GenBank/DDBJ whole genome shotgun (WGS) entry which is preliminary data.</text>
</comment>
<dbReference type="InterPro" id="IPR018060">
    <property type="entry name" value="HTH_AraC"/>
</dbReference>
<dbReference type="Proteomes" id="UP001500340">
    <property type="component" value="Unassembled WGS sequence"/>
</dbReference>
<protein>
    <recommendedName>
        <fullName evidence="5">HTH araC/xylS-type domain-containing protein</fullName>
    </recommendedName>
</protein>
<gene>
    <name evidence="6" type="ORF">GCM10008933_39950</name>
</gene>
<dbReference type="Pfam" id="PF12833">
    <property type="entry name" value="HTH_18"/>
    <property type="match status" value="1"/>
</dbReference>
<evidence type="ECO:0000313" key="7">
    <source>
        <dbReference type="Proteomes" id="UP001500340"/>
    </source>
</evidence>
<evidence type="ECO:0000256" key="2">
    <source>
        <dbReference type="ARBA" id="ARBA00023125"/>
    </source>
</evidence>
<keyword evidence="1" id="KW-0805">Transcription regulation</keyword>
<sequence length="767" mass="88121">MRKALQSKLYRNFLGRYLLILAVSGLLLLITNIISLSNTYHRLTENTHRFMAHMTEQLDTRILDLQKLTLSVSHDTRLLPYQLHEQINYPYLIADELDKLKAPSSELDSIGLFYRNTPYSSLEDVIFTDTGMYTAESYAKLICRSKIAPESLRSLMEDLKTPMLLSSLTNEHNQGGRDHVLLLLVPLDSTPYSNGIMIYKLNYAAMIDSFQRTIDPASSLIIFDRYGTPFFYLDGSPDLDWRELALAVQNSEQRFRGYLLLQETSEKQQFHVVNATQRNAYFHEYYVALTVSLGIVLLSLGLGLVLSFRSARKSYEPIQELSSRLPSLTERSIAHDEDELAQLTRYIEQMRDESINMSHMMHNQEILTRNQLLLAVLMGKLNVDNTTQANRSVLHKLLDSREWSNVLVIMFDDYNSKVGKEPLSEQWLLKYAVCNVFENLSGEHGINYALDLAIDNGIVGIVSWNNEFADQWEERSRAFAAQVLKFMDRHFKLSLSCTIGEPQSAAELYQSYNSATSLAEYRIFAGKQSIITQSEVIQQQKIEEDMVGDKRQITDIAEELHTAVCSKDPERLQRLIQELKERFTWLEDASAFRLTFLQMIFTLNQIVNNISLSHREAIKYKLETLADHKSETVGEACANLLDVSRSIQDSLGEDSNEDRLYSSMLSYVAQNYADYNLSLSTVAEQLSLTPSYVTRYFKNKNGLPLMQYVSRIRIEKAKELLETTNFSIKEIVEQVGFVDENNFSRAFRKREGVSPTKYRSVRQNFSS</sequence>
<dbReference type="RefSeq" id="WP_343864185.1">
    <property type="nucleotide sequence ID" value="NZ_BAAACX010000018.1"/>
</dbReference>
<dbReference type="PANTHER" id="PTHR43280">
    <property type="entry name" value="ARAC-FAMILY TRANSCRIPTIONAL REGULATOR"/>
    <property type="match status" value="1"/>
</dbReference>
<proteinExistence type="predicted"/>
<dbReference type="EMBL" id="BAAACX010000018">
    <property type="protein sequence ID" value="GAA0405689.1"/>
    <property type="molecule type" value="Genomic_DNA"/>
</dbReference>
<evidence type="ECO:0000256" key="3">
    <source>
        <dbReference type="ARBA" id="ARBA00023163"/>
    </source>
</evidence>
<accession>A0ABN0YQR0</accession>
<keyword evidence="4" id="KW-1133">Transmembrane helix</keyword>
<dbReference type="InterPro" id="IPR009057">
    <property type="entry name" value="Homeodomain-like_sf"/>
</dbReference>
<evidence type="ECO:0000256" key="1">
    <source>
        <dbReference type="ARBA" id="ARBA00023015"/>
    </source>
</evidence>
<dbReference type="SMART" id="SM00342">
    <property type="entry name" value="HTH_ARAC"/>
    <property type="match status" value="1"/>
</dbReference>
<reference evidence="6 7" key="1">
    <citation type="journal article" date="2019" name="Int. J. Syst. Evol. Microbiol.">
        <title>The Global Catalogue of Microorganisms (GCM) 10K type strain sequencing project: providing services to taxonomists for standard genome sequencing and annotation.</title>
        <authorList>
            <consortium name="The Broad Institute Genomics Platform"/>
            <consortium name="The Broad Institute Genome Sequencing Center for Infectious Disease"/>
            <person name="Wu L."/>
            <person name="Ma J."/>
        </authorList>
    </citation>
    <scope>NUCLEOTIDE SEQUENCE [LARGE SCALE GENOMIC DNA]</scope>
    <source>
        <strain evidence="6 7">JCM 12774</strain>
    </source>
</reference>
<evidence type="ECO:0000259" key="5">
    <source>
        <dbReference type="PROSITE" id="PS01124"/>
    </source>
</evidence>
<keyword evidence="2" id="KW-0238">DNA-binding</keyword>
<dbReference type="Gene3D" id="1.10.10.60">
    <property type="entry name" value="Homeodomain-like"/>
    <property type="match status" value="2"/>
</dbReference>